<organism evidence="1 2">
    <name type="scientific">Myroides marinus</name>
    <dbReference type="NCBI Taxonomy" id="703342"/>
    <lineage>
        <taxon>Bacteria</taxon>
        <taxon>Pseudomonadati</taxon>
        <taxon>Bacteroidota</taxon>
        <taxon>Flavobacteriia</taxon>
        <taxon>Flavobacteriales</taxon>
        <taxon>Flavobacteriaceae</taxon>
        <taxon>Myroides</taxon>
    </lineage>
</organism>
<evidence type="ECO:0000313" key="2">
    <source>
        <dbReference type="Proteomes" id="UP000183077"/>
    </source>
</evidence>
<protein>
    <submittedName>
        <fullName evidence="1">Uncharacterized protein</fullName>
    </submittedName>
</protein>
<reference evidence="1 2" key="1">
    <citation type="submission" date="2016-10" db="EMBL/GenBank/DDBJ databases">
        <authorList>
            <person name="de Groot N.N."/>
        </authorList>
    </citation>
    <scope>NUCLEOTIDE SEQUENCE [LARGE SCALE GENOMIC DNA]</scope>
    <source>
        <strain evidence="1 2">DSM 23048</strain>
    </source>
</reference>
<dbReference type="Proteomes" id="UP000183077">
    <property type="component" value="Unassembled WGS sequence"/>
</dbReference>
<accession>A0A1H6TZG7</accession>
<sequence length="244" mass="27932">MARVDSQGHFRGALGPLSARLVNGQYVVQTKGKKPKQTEETKKAASDFGYASKNCKIIRLAICEIIYKNHDKDFFRRFTTSARKLLKQNTEYSAGKRTFFNINMQGLVGFDFNMNSPYREYCTLPIQIQTIDNNKVKLNIESFTPHDYFNLAKSTAEIQLNFTLISTHLKEFTSLDTKPFSLKFSENAIVPTQEWEAEIALKDSFTVIIAEIWHTHTTLADKKVVINNNEFHPSSIIYVNNGME</sequence>
<proteinExistence type="predicted"/>
<dbReference type="RefSeq" id="WP_074745404.1">
    <property type="nucleotide sequence ID" value="NZ_FNYS01000005.1"/>
</dbReference>
<dbReference type="AlphaFoldDB" id="A0A1H6TZG7"/>
<dbReference type="EMBL" id="FNYS01000005">
    <property type="protein sequence ID" value="SEI81620.1"/>
    <property type="molecule type" value="Genomic_DNA"/>
</dbReference>
<evidence type="ECO:0000313" key="1">
    <source>
        <dbReference type="EMBL" id="SEI81620.1"/>
    </source>
</evidence>
<dbReference type="GeneID" id="82256673"/>
<gene>
    <name evidence="1" type="ORF">SAMN04488018_10565</name>
</gene>
<name>A0A1H6TZG7_9FLAO</name>